<name>A0A383RGI4_PAEAL</name>
<feature type="region of interest" description="Disordered" evidence="1">
    <location>
        <begin position="48"/>
        <end position="86"/>
    </location>
</feature>
<evidence type="ECO:0000313" key="2">
    <source>
        <dbReference type="EMBL" id="SYX86205.1"/>
    </source>
</evidence>
<organism evidence="2 3">
    <name type="scientific">Paenibacillus alvei</name>
    <name type="common">Bacillus alvei</name>
    <dbReference type="NCBI Taxonomy" id="44250"/>
    <lineage>
        <taxon>Bacteria</taxon>
        <taxon>Bacillati</taxon>
        <taxon>Bacillota</taxon>
        <taxon>Bacilli</taxon>
        <taxon>Bacillales</taxon>
        <taxon>Paenibacillaceae</taxon>
        <taxon>Paenibacillus</taxon>
    </lineage>
</organism>
<protein>
    <submittedName>
        <fullName evidence="2">Uncharacterized protein</fullName>
    </submittedName>
</protein>
<evidence type="ECO:0000313" key="3">
    <source>
        <dbReference type="Proteomes" id="UP000304148"/>
    </source>
</evidence>
<reference evidence="3" key="1">
    <citation type="submission" date="2018-08" db="EMBL/GenBank/DDBJ databases">
        <authorList>
            <person name="Chevrot R."/>
        </authorList>
    </citation>
    <scope>NUCLEOTIDE SEQUENCE [LARGE SCALE GENOMIC DNA]</scope>
</reference>
<evidence type="ECO:0000256" key="1">
    <source>
        <dbReference type="SAM" id="MobiDB-lite"/>
    </source>
</evidence>
<gene>
    <name evidence="2" type="ORF">PBLR_14627</name>
</gene>
<dbReference type="Proteomes" id="UP000304148">
    <property type="component" value="Chromosome"/>
</dbReference>
<accession>A0A383RGI4</accession>
<proteinExistence type="predicted"/>
<dbReference type="EMBL" id="LS992241">
    <property type="protein sequence ID" value="SYX86205.1"/>
    <property type="molecule type" value="Genomic_DNA"/>
</dbReference>
<dbReference type="AlphaFoldDB" id="A0A383RGI4"/>
<dbReference type="PROSITE" id="PS51257">
    <property type="entry name" value="PROKAR_LIPOPROTEIN"/>
    <property type="match status" value="1"/>
</dbReference>
<sequence length="100" mass="10688">MVDVRIITLVILLLLTGCMEKSTPERFNPNVRVKTVVPEEGTIDLKKGAGKTKAGSAYGRQEAVSGTGECRTATKSRADDGRQGMGTESLISRCARAFEG</sequence>